<proteinExistence type="predicted"/>
<dbReference type="EMBL" id="MLGG01000024">
    <property type="protein sequence ID" value="KAK1454651.1"/>
    <property type="molecule type" value="Genomic_DNA"/>
</dbReference>
<organism evidence="1 2">
    <name type="scientific">Colletotrichum melonis</name>
    <dbReference type="NCBI Taxonomy" id="1209925"/>
    <lineage>
        <taxon>Eukaryota</taxon>
        <taxon>Fungi</taxon>
        <taxon>Dikarya</taxon>
        <taxon>Ascomycota</taxon>
        <taxon>Pezizomycotina</taxon>
        <taxon>Sordariomycetes</taxon>
        <taxon>Hypocreomycetidae</taxon>
        <taxon>Glomerellales</taxon>
        <taxon>Glomerellaceae</taxon>
        <taxon>Colletotrichum</taxon>
        <taxon>Colletotrichum acutatum species complex</taxon>
    </lineage>
</organism>
<evidence type="ECO:0000313" key="1">
    <source>
        <dbReference type="EMBL" id="KAK1454651.1"/>
    </source>
</evidence>
<dbReference type="SUPFAM" id="SSF52540">
    <property type="entry name" value="P-loop containing nucleoside triphosphate hydrolases"/>
    <property type="match status" value="1"/>
</dbReference>
<dbReference type="AlphaFoldDB" id="A0AAI9UCU4"/>
<protein>
    <recommendedName>
        <fullName evidence="3">ABC transporter domain-containing protein</fullName>
    </recommendedName>
</protein>
<gene>
    <name evidence="1" type="ORF">CMEL01_03411</name>
</gene>
<sequence>MGSKGVTLSGGQKQRVISIDYFAAIACAVYSRPDCILLEDVFSGLDFETQARVSNNLFGISGLLSQRIHTRWYVLQTFADTVVTWVNMLLI</sequence>
<dbReference type="Proteomes" id="UP001239795">
    <property type="component" value="Unassembled WGS sequence"/>
</dbReference>
<evidence type="ECO:0000313" key="2">
    <source>
        <dbReference type="Proteomes" id="UP001239795"/>
    </source>
</evidence>
<name>A0AAI9UCU4_9PEZI</name>
<accession>A0AAI9UCU4</accession>
<keyword evidence="2" id="KW-1185">Reference proteome</keyword>
<evidence type="ECO:0008006" key="3">
    <source>
        <dbReference type="Google" id="ProtNLM"/>
    </source>
</evidence>
<dbReference type="InterPro" id="IPR027417">
    <property type="entry name" value="P-loop_NTPase"/>
</dbReference>
<comment type="caution">
    <text evidence="1">The sequence shown here is derived from an EMBL/GenBank/DDBJ whole genome shotgun (WGS) entry which is preliminary data.</text>
</comment>
<reference evidence="1 2" key="1">
    <citation type="submission" date="2016-10" db="EMBL/GenBank/DDBJ databases">
        <title>The genome sequence of Colletotrichum fioriniae PJ7.</title>
        <authorList>
            <person name="Baroncelli R."/>
        </authorList>
    </citation>
    <scope>NUCLEOTIDE SEQUENCE [LARGE SCALE GENOMIC DNA]</scope>
    <source>
        <strain evidence="1">Col 31</strain>
    </source>
</reference>
<dbReference type="Gene3D" id="3.40.50.300">
    <property type="entry name" value="P-loop containing nucleotide triphosphate hydrolases"/>
    <property type="match status" value="1"/>
</dbReference>